<sequence>MLTIHPATTDRIAKSASTADPIVLCAADENYVKPLTVMLHSAAVSLKPGRHLHVVLFDGGIEESSLAAVRESLIDYPVTIDLLRPDLSKVSDLMTSHHITHTAYLRLMAARLLPGSIEKVIYLDSDVLVRDDLTEMWEMELGDNYCLAATDIACPFIDAREVSDADLQSSKPYLAAISPVANWKDLGIDGSANYFNSGVMVLNLKKWREENVEQRLFDCLRKNSKFVWCWDQYALNVVFAGRWGKLPLRWNQGAHVYEYPGSEQSPVDHEGFEAMRDRPAIIHYTTEWKPWDYESSHPLKETYYNELDQTAWKGWRPEDPGFNFGKWWDRKAVGVIRAWIINWRKLKLLFSMV</sequence>
<dbReference type="Gene3D" id="3.90.550.10">
    <property type="entry name" value="Spore Coat Polysaccharide Biosynthesis Protein SpsA, Chain A"/>
    <property type="match status" value="1"/>
</dbReference>
<dbReference type="GO" id="GO:0046872">
    <property type="term" value="F:metal ion binding"/>
    <property type="evidence" value="ECO:0007669"/>
    <property type="project" value="UniProtKB-KW"/>
</dbReference>
<dbReference type="EMBL" id="CP042912">
    <property type="protein sequence ID" value="QEG21552.1"/>
    <property type="molecule type" value="Genomic_DNA"/>
</dbReference>
<keyword evidence="5" id="KW-1185">Reference proteome</keyword>
<evidence type="ECO:0000313" key="5">
    <source>
        <dbReference type="Proteomes" id="UP000322214"/>
    </source>
</evidence>
<dbReference type="GO" id="GO:0016757">
    <property type="term" value="F:glycosyltransferase activity"/>
    <property type="evidence" value="ECO:0007669"/>
    <property type="project" value="UniProtKB-KW"/>
</dbReference>
<dbReference type="CDD" id="cd04194">
    <property type="entry name" value="GT8_A4GalT_like"/>
    <property type="match status" value="1"/>
</dbReference>
<evidence type="ECO:0000256" key="3">
    <source>
        <dbReference type="ARBA" id="ARBA00022723"/>
    </source>
</evidence>
<keyword evidence="3" id="KW-0479">Metal-binding</keyword>
<evidence type="ECO:0000313" key="4">
    <source>
        <dbReference type="EMBL" id="QEG21552.1"/>
    </source>
</evidence>
<dbReference type="PANTHER" id="PTHR13778:SF47">
    <property type="entry name" value="LIPOPOLYSACCHARIDE 1,3-GALACTOSYLTRANSFERASE"/>
    <property type="match status" value="1"/>
</dbReference>
<evidence type="ECO:0000256" key="2">
    <source>
        <dbReference type="ARBA" id="ARBA00022679"/>
    </source>
</evidence>
<dbReference type="RefSeq" id="WP_075083182.1">
    <property type="nucleotide sequence ID" value="NZ_CP042912.1"/>
</dbReference>
<accession>A0A5B9P9E1</accession>
<organism evidence="4 5">
    <name type="scientific">Mariniblastus fucicola</name>
    <dbReference type="NCBI Taxonomy" id="980251"/>
    <lineage>
        <taxon>Bacteria</taxon>
        <taxon>Pseudomonadati</taxon>
        <taxon>Planctomycetota</taxon>
        <taxon>Planctomycetia</taxon>
        <taxon>Pirellulales</taxon>
        <taxon>Pirellulaceae</taxon>
        <taxon>Mariniblastus</taxon>
    </lineage>
</organism>
<dbReference type="InterPro" id="IPR029044">
    <property type="entry name" value="Nucleotide-diphossugar_trans"/>
</dbReference>
<dbReference type="AlphaFoldDB" id="A0A5B9P9E1"/>
<dbReference type="SUPFAM" id="SSF53448">
    <property type="entry name" value="Nucleotide-diphospho-sugar transferases"/>
    <property type="match status" value="1"/>
</dbReference>
<dbReference type="KEGG" id="mff:MFFC18_14090"/>
<name>A0A5B9P9E1_9BACT</name>
<dbReference type="Proteomes" id="UP000322214">
    <property type="component" value="Chromosome"/>
</dbReference>
<reference evidence="4 5" key="1">
    <citation type="submission" date="2019-08" db="EMBL/GenBank/DDBJ databases">
        <title>Deep-cultivation of Planctomycetes and their phenomic and genomic characterization uncovers novel biology.</title>
        <authorList>
            <person name="Wiegand S."/>
            <person name="Jogler M."/>
            <person name="Boedeker C."/>
            <person name="Pinto D."/>
            <person name="Vollmers J."/>
            <person name="Rivas-Marin E."/>
            <person name="Kohn T."/>
            <person name="Peeters S.H."/>
            <person name="Heuer A."/>
            <person name="Rast P."/>
            <person name="Oberbeckmann S."/>
            <person name="Bunk B."/>
            <person name="Jeske O."/>
            <person name="Meyerdierks A."/>
            <person name="Storesund J.E."/>
            <person name="Kallscheuer N."/>
            <person name="Luecker S."/>
            <person name="Lage O.M."/>
            <person name="Pohl T."/>
            <person name="Merkel B.J."/>
            <person name="Hornburger P."/>
            <person name="Mueller R.-W."/>
            <person name="Bruemmer F."/>
            <person name="Labrenz M."/>
            <person name="Spormann A.M."/>
            <person name="Op den Camp H."/>
            <person name="Overmann J."/>
            <person name="Amann R."/>
            <person name="Jetten M.S.M."/>
            <person name="Mascher T."/>
            <person name="Medema M.H."/>
            <person name="Devos D.P."/>
            <person name="Kaster A.-K."/>
            <person name="Ovreas L."/>
            <person name="Rohde M."/>
            <person name="Galperin M.Y."/>
            <person name="Jogler C."/>
        </authorList>
    </citation>
    <scope>NUCLEOTIDE SEQUENCE [LARGE SCALE GENOMIC DNA]</scope>
    <source>
        <strain evidence="4 5">FC18</strain>
    </source>
</reference>
<evidence type="ECO:0000256" key="1">
    <source>
        <dbReference type="ARBA" id="ARBA00022676"/>
    </source>
</evidence>
<protein>
    <submittedName>
        <fullName evidence="4">General stress protein A</fullName>
    </submittedName>
</protein>
<dbReference type="PANTHER" id="PTHR13778">
    <property type="entry name" value="GLYCOSYLTRANSFERASE 8 DOMAIN-CONTAINING PROTEIN"/>
    <property type="match status" value="1"/>
</dbReference>
<dbReference type="Pfam" id="PF01501">
    <property type="entry name" value="Glyco_transf_8"/>
    <property type="match status" value="1"/>
</dbReference>
<dbReference type="InterPro" id="IPR050748">
    <property type="entry name" value="Glycosyltrans_8_dom-fam"/>
</dbReference>
<dbReference type="OrthoDB" id="9798746at2"/>
<keyword evidence="2" id="KW-0808">Transferase</keyword>
<keyword evidence="1" id="KW-0328">Glycosyltransferase</keyword>
<proteinExistence type="predicted"/>
<gene>
    <name evidence="4" type="primary">gspA</name>
    <name evidence="4" type="ORF">MFFC18_14090</name>
</gene>
<dbReference type="InterPro" id="IPR002495">
    <property type="entry name" value="Glyco_trans_8"/>
</dbReference>
<dbReference type="STRING" id="980251.GCA_001642875_00382"/>